<proteinExistence type="predicted"/>
<dbReference type="InterPro" id="IPR052970">
    <property type="entry name" value="Inner_ear_hair_cell_LOXHD"/>
</dbReference>
<keyword evidence="1" id="KW-0732">Signal</keyword>
<dbReference type="InterPro" id="IPR001024">
    <property type="entry name" value="PLAT/LH2_dom"/>
</dbReference>
<dbReference type="PANTHER" id="PTHR45901:SF3">
    <property type="entry name" value="LIPOXYGENASE HOMOLOGY DOMAIN-CONTAINING PROTEIN 1"/>
    <property type="match status" value="1"/>
</dbReference>
<dbReference type="AlphaFoldDB" id="A0A928VK10"/>
<dbReference type="SUPFAM" id="SSF49723">
    <property type="entry name" value="Lipase/lipooxygenase domain (PLAT/LH2 domain)"/>
    <property type="match status" value="1"/>
</dbReference>
<dbReference type="Gene3D" id="2.60.60.20">
    <property type="entry name" value="PLAT/LH2 domain"/>
    <property type="match status" value="1"/>
</dbReference>
<dbReference type="PROSITE" id="PS50095">
    <property type="entry name" value="PLAT"/>
    <property type="match status" value="1"/>
</dbReference>
<evidence type="ECO:0000313" key="3">
    <source>
        <dbReference type="EMBL" id="MBE9029760.1"/>
    </source>
</evidence>
<evidence type="ECO:0000313" key="4">
    <source>
        <dbReference type="Proteomes" id="UP000625316"/>
    </source>
</evidence>
<reference evidence="3" key="1">
    <citation type="submission" date="2020-10" db="EMBL/GenBank/DDBJ databases">
        <authorList>
            <person name="Castelo-Branco R."/>
            <person name="Eusebio N."/>
            <person name="Adriana R."/>
            <person name="Vieira A."/>
            <person name="Brugerolle De Fraissinette N."/>
            <person name="Rezende De Castro R."/>
            <person name="Schneider M.P."/>
            <person name="Vasconcelos V."/>
            <person name="Leao P.N."/>
        </authorList>
    </citation>
    <scope>NUCLEOTIDE SEQUENCE</scope>
    <source>
        <strain evidence="3">LEGE 11480</strain>
    </source>
</reference>
<gene>
    <name evidence="3" type="ORF">IQ266_08475</name>
</gene>
<dbReference type="RefSeq" id="WP_264324579.1">
    <property type="nucleotide sequence ID" value="NZ_JADEXQ010000021.1"/>
</dbReference>
<evidence type="ECO:0000259" key="2">
    <source>
        <dbReference type="PROSITE" id="PS50095"/>
    </source>
</evidence>
<dbReference type="Pfam" id="PF18457">
    <property type="entry name" value="PUD1_2"/>
    <property type="match status" value="1"/>
</dbReference>
<feature type="signal peptide" evidence="1">
    <location>
        <begin position="1"/>
        <end position="28"/>
    </location>
</feature>
<dbReference type="Gene3D" id="2.60.40.3820">
    <property type="match status" value="2"/>
</dbReference>
<dbReference type="Pfam" id="PF01477">
    <property type="entry name" value="PLAT"/>
    <property type="match status" value="1"/>
</dbReference>
<feature type="chain" id="PRO_5037151882" description="PLAT domain-containing protein" evidence="1">
    <location>
        <begin position="29"/>
        <end position="346"/>
    </location>
</feature>
<dbReference type="PANTHER" id="PTHR45901">
    <property type="entry name" value="PROTEIN CBG12474"/>
    <property type="match status" value="1"/>
</dbReference>
<comment type="caution">
    <text evidence="3">The sequence shown here is derived from an EMBL/GenBank/DDBJ whole genome shotgun (WGS) entry which is preliminary data.</text>
</comment>
<protein>
    <recommendedName>
        <fullName evidence="2">PLAT domain-containing protein</fullName>
    </recommendedName>
</protein>
<feature type="domain" description="PLAT" evidence="2">
    <location>
        <begin position="239"/>
        <end position="346"/>
    </location>
</feature>
<evidence type="ECO:0000256" key="1">
    <source>
        <dbReference type="SAM" id="SignalP"/>
    </source>
</evidence>
<name>A0A928VK10_9CYAN</name>
<sequence>MKYITSGLLAGLALTSGLMATAPQTAQAATKRTAYVRVQNRTGRNMKFVSVSHKYSNNYQEARTWLNLPHRYSTRKSDSLAVNYNTGAFTTGKDWWAASWVNSQNQFCQTSPNNFRKQIDALEQFTIRNWSTINKATQTVADFAAEQASKSGPKTAVIAQVASKAVPGAMRLIRSTINTTSTVGYKQHILRSSDANRTMTIQLLPHGQARITSRSGVSNTIYKCKNLPQKGRKGSQKRVNYRFEIKTSDRAGAGTDSNIYLTLDGTKGRIGPFKANSKISGNAFERNDREGFTLRNQKNIGRIKRIQVYSDGRWAGSNWHLSYIKVNGQTARFNRWLDKGSMSRNF</sequence>
<dbReference type="InterPro" id="IPR041157">
    <property type="entry name" value="PUD1/2"/>
</dbReference>
<dbReference type="Proteomes" id="UP000625316">
    <property type="component" value="Unassembled WGS sequence"/>
</dbReference>
<dbReference type="InterPro" id="IPR036392">
    <property type="entry name" value="PLAT/LH2_dom_sf"/>
</dbReference>
<keyword evidence="4" id="KW-1185">Reference proteome</keyword>
<organism evidence="3 4">
    <name type="scientific">Romeriopsis navalis LEGE 11480</name>
    <dbReference type="NCBI Taxonomy" id="2777977"/>
    <lineage>
        <taxon>Bacteria</taxon>
        <taxon>Bacillati</taxon>
        <taxon>Cyanobacteriota</taxon>
        <taxon>Cyanophyceae</taxon>
        <taxon>Leptolyngbyales</taxon>
        <taxon>Leptolyngbyaceae</taxon>
        <taxon>Romeriopsis</taxon>
        <taxon>Romeriopsis navalis</taxon>
    </lineage>
</organism>
<dbReference type="EMBL" id="JADEXQ010000021">
    <property type="protein sequence ID" value="MBE9029760.1"/>
    <property type="molecule type" value="Genomic_DNA"/>
</dbReference>
<accession>A0A928VK10</accession>